<name>A0ABR9DZK4_9GAMM</name>
<evidence type="ECO:0000313" key="2">
    <source>
        <dbReference type="EMBL" id="MBE0359774.1"/>
    </source>
</evidence>
<sequence>MSIKAAAHTPAIKQIAEISSDNFTLKEFNPKRDGGRRYTTGQPYY</sequence>
<accession>A0ABR9DZK4</accession>
<protein>
    <submittedName>
        <fullName evidence="2">Uncharacterized protein</fullName>
    </submittedName>
</protein>
<feature type="region of interest" description="Disordered" evidence="1">
    <location>
        <begin position="25"/>
        <end position="45"/>
    </location>
</feature>
<dbReference type="EMBL" id="AQGU01000025">
    <property type="protein sequence ID" value="MBE0359774.1"/>
    <property type="molecule type" value="Genomic_DNA"/>
</dbReference>
<proteinExistence type="predicted"/>
<evidence type="ECO:0000256" key="1">
    <source>
        <dbReference type="SAM" id="MobiDB-lite"/>
    </source>
</evidence>
<dbReference type="Proteomes" id="UP000648482">
    <property type="component" value="Unassembled WGS sequence"/>
</dbReference>
<evidence type="ECO:0000313" key="3">
    <source>
        <dbReference type="Proteomes" id="UP000648482"/>
    </source>
</evidence>
<reference evidence="2 3" key="1">
    <citation type="submission" date="2015-06" db="EMBL/GenBank/DDBJ databases">
        <title>Genome sequence of Pseudoalteromonas aliena.</title>
        <authorList>
            <person name="Xie B.-B."/>
            <person name="Rong J.-C."/>
            <person name="Qin Q.-L."/>
            <person name="Zhang Y.-Z."/>
        </authorList>
    </citation>
    <scope>NUCLEOTIDE SEQUENCE [LARGE SCALE GENOMIC DNA]</scope>
    <source>
        <strain evidence="2 3">SW19</strain>
    </source>
</reference>
<gene>
    <name evidence="2" type="ORF">PALI_a1083</name>
</gene>
<organism evidence="2 3">
    <name type="scientific">Pseudoalteromonas aliena SW19</name>
    <dbReference type="NCBI Taxonomy" id="1314866"/>
    <lineage>
        <taxon>Bacteria</taxon>
        <taxon>Pseudomonadati</taxon>
        <taxon>Pseudomonadota</taxon>
        <taxon>Gammaproteobacteria</taxon>
        <taxon>Alteromonadales</taxon>
        <taxon>Pseudoalteromonadaceae</taxon>
        <taxon>Pseudoalteromonas</taxon>
    </lineage>
</organism>
<comment type="caution">
    <text evidence="2">The sequence shown here is derived from an EMBL/GenBank/DDBJ whole genome shotgun (WGS) entry which is preliminary data.</text>
</comment>
<keyword evidence="3" id="KW-1185">Reference proteome</keyword>